<feature type="domain" description="VOC" evidence="2">
    <location>
        <begin position="19"/>
        <end position="134"/>
    </location>
</feature>
<dbReference type="AlphaFoldDB" id="A0A7W7KNW2"/>
<sequence>MSALADLPDMPARPGRLNGLRHLALLVPNLEECERFYVEVLGMQVLNRANEDLVYLTCGNDNLSLGRGIGAANGLQTMDHYGFIVDSVEELEAWYQYFKARGVTLLDRPFDHGDGARSFHLLDPAGNKVQPLYHPAVSGQRLI</sequence>
<dbReference type="GO" id="GO:0016829">
    <property type="term" value="F:lyase activity"/>
    <property type="evidence" value="ECO:0007669"/>
    <property type="project" value="UniProtKB-KW"/>
</dbReference>
<keyword evidence="3" id="KW-0456">Lyase</keyword>
<accession>A0A7W7KNW2</accession>
<dbReference type="GO" id="GO:0046491">
    <property type="term" value="P:L-methylmalonyl-CoA metabolic process"/>
    <property type="evidence" value="ECO:0007669"/>
    <property type="project" value="TreeGrafter"/>
</dbReference>
<organism evidence="3 4">
    <name type="scientific">Pseudomonas nitroreducens</name>
    <dbReference type="NCBI Taxonomy" id="46680"/>
    <lineage>
        <taxon>Bacteria</taxon>
        <taxon>Pseudomonadati</taxon>
        <taxon>Pseudomonadota</taxon>
        <taxon>Gammaproteobacteria</taxon>
        <taxon>Pseudomonadales</taxon>
        <taxon>Pseudomonadaceae</taxon>
        <taxon>Pseudomonas</taxon>
    </lineage>
</organism>
<dbReference type="EMBL" id="JACHLI010000019">
    <property type="protein sequence ID" value="MBB4865563.1"/>
    <property type="molecule type" value="Genomic_DNA"/>
</dbReference>
<dbReference type="Gene3D" id="3.10.180.10">
    <property type="entry name" value="2,3-Dihydroxybiphenyl 1,2-Dioxygenase, domain 1"/>
    <property type="match status" value="1"/>
</dbReference>
<comment type="caution">
    <text evidence="3">The sequence shown here is derived from an EMBL/GenBank/DDBJ whole genome shotgun (WGS) entry which is preliminary data.</text>
</comment>
<evidence type="ECO:0000313" key="3">
    <source>
        <dbReference type="EMBL" id="MBB4865563.1"/>
    </source>
</evidence>
<keyword evidence="3" id="KW-0223">Dioxygenase</keyword>
<keyword evidence="3" id="KW-0560">Oxidoreductase</keyword>
<dbReference type="GO" id="GO:0004493">
    <property type="term" value="F:methylmalonyl-CoA epimerase activity"/>
    <property type="evidence" value="ECO:0007669"/>
    <property type="project" value="TreeGrafter"/>
</dbReference>
<evidence type="ECO:0000259" key="2">
    <source>
        <dbReference type="PROSITE" id="PS51819"/>
    </source>
</evidence>
<dbReference type="SUPFAM" id="SSF54593">
    <property type="entry name" value="Glyoxalase/Bleomycin resistance protein/Dihydroxybiphenyl dioxygenase"/>
    <property type="match status" value="1"/>
</dbReference>
<protein>
    <submittedName>
        <fullName evidence="3">Catechol 2,3-dioxygenase-like lactoylglutathione lyase family enzyme</fullName>
    </submittedName>
</protein>
<name>A0A7W7KNW2_PSENT</name>
<evidence type="ECO:0000256" key="1">
    <source>
        <dbReference type="ARBA" id="ARBA00022723"/>
    </source>
</evidence>
<dbReference type="PANTHER" id="PTHR43048:SF4">
    <property type="entry name" value="RING-CLEAVING DIOXYGENASE-RELATED"/>
    <property type="match status" value="1"/>
</dbReference>
<reference evidence="3 4" key="1">
    <citation type="submission" date="2020-08" db="EMBL/GenBank/DDBJ databases">
        <title>Functional genomics of gut bacteria from endangered species of beetles.</title>
        <authorList>
            <person name="Carlos-Shanley C."/>
        </authorList>
    </citation>
    <scope>NUCLEOTIDE SEQUENCE [LARGE SCALE GENOMIC DNA]</scope>
    <source>
        <strain evidence="3 4">S00179</strain>
    </source>
</reference>
<keyword evidence="1" id="KW-0479">Metal-binding</keyword>
<gene>
    <name evidence="3" type="ORF">HNP46_004457</name>
</gene>
<dbReference type="Pfam" id="PF00903">
    <property type="entry name" value="Glyoxalase"/>
    <property type="match status" value="1"/>
</dbReference>
<dbReference type="InterPro" id="IPR029068">
    <property type="entry name" value="Glyas_Bleomycin-R_OHBP_Dase"/>
</dbReference>
<dbReference type="GO" id="GO:0046872">
    <property type="term" value="F:metal ion binding"/>
    <property type="evidence" value="ECO:0007669"/>
    <property type="project" value="UniProtKB-KW"/>
</dbReference>
<dbReference type="PANTHER" id="PTHR43048">
    <property type="entry name" value="METHYLMALONYL-COA EPIMERASE"/>
    <property type="match status" value="1"/>
</dbReference>
<dbReference type="InterPro" id="IPR037523">
    <property type="entry name" value="VOC_core"/>
</dbReference>
<dbReference type="Proteomes" id="UP000566995">
    <property type="component" value="Unassembled WGS sequence"/>
</dbReference>
<dbReference type="GO" id="GO:0051213">
    <property type="term" value="F:dioxygenase activity"/>
    <property type="evidence" value="ECO:0007669"/>
    <property type="project" value="UniProtKB-KW"/>
</dbReference>
<dbReference type="InterPro" id="IPR004360">
    <property type="entry name" value="Glyas_Fos-R_dOase_dom"/>
</dbReference>
<dbReference type="InterPro" id="IPR051785">
    <property type="entry name" value="MMCE/EMCE_epimerase"/>
</dbReference>
<dbReference type="PROSITE" id="PS51819">
    <property type="entry name" value="VOC"/>
    <property type="match status" value="1"/>
</dbReference>
<dbReference type="CDD" id="cd06587">
    <property type="entry name" value="VOC"/>
    <property type="match status" value="1"/>
</dbReference>
<evidence type="ECO:0000313" key="4">
    <source>
        <dbReference type="Proteomes" id="UP000566995"/>
    </source>
</evidence>
<proteinExistence type="predicted"/>